<name>A0A381I930_CLODI</name>
<keyword evidence="6 11" id="KW-0067">ATP-binding</keyword>
<dbReference type="PANTHER" id="PTHR30042">
    <property type="entry name" value="POTASSIUM-TRANSPORTING ATPASE C CHAIN"/>
    <property type="match status" value="1"/>
</dbReference>
<evidence type="ECO:0000256" key="7">
    <source>
        <dbReference type="ARBA" id="ARBA00022958"/>
    </source>
</evidence>
<dbReference type="HAMAP" id="MF_00276">
    <property type="entry name" value="KdpC"/>
    <property type="match status" value="1"/>
</dbReference>
<keyword evidence="9 11" id="KW-0406">Ion transport</keyword>
<comment type="subunit">
    <text evidence="11">The system is composed of three essential subunits: KdpA, KdpB and KdpC.</text>
</comment>
<evidence type="ECO:0000256" key="2">
    <source>
        <dbReference type="ARBA" id="ARBA00022475"/>
    </source>
</evidence>
<evidence type="ECO:0000256" key="11">
    <source>
        <dbReference type="HAMAP-Rule" id="MF_00276"/>
    </source>
</evidence>
<dbReference type="PIRSF" id="PIRSF001296">
    <property type="entry name" value="K_ATPase_KdpC"/>
    <property type="match status" value="1"/>
</dbReference>
<dbReference type="PANTHER" id="PTHR30042:SF2">
    <property type="entry name" value="POTASSIUM-TRANSPORTING ATPASE KDPC SUBUNIT"/>
    <property type="match status" value="1"/>
</dbReference>
<dbReference type="GO" id="GO:0005886">
    <property type="term" value="C:plasma membrane"/>
    <property type="evidence" value="ECO:0007669"/>
    <property type="project" value="UniProtKB-SubCell"/>
</dbReference>
<evidence type="ECO:0000256" key="4">
    <source>
        <dbReference type="ARBA" id="ARBA00022692"/>
    </source>
</evidence>
<keyword evidence="3 11" id="KW-0633">Potassium transport</keyword>
<gene>
    <name evidence="11 12" type="primary">kdpC</name>
    <name evidence="12" type="ORF">NCTC13307_02032</name>
</gene>
<dbReference type="GO" id="GO:0008556">
    <property type="term" value="F:P-type potassium transmembrane transporter activity"/>
    <property type="evidence" value="ECO:0007669"/>
    <property type="project" value="InterPro"/>
</dbReference>
<dbReference type="Pfam" id="PF02669">
    <property type="entry name" value="KdpC"/>
    <property type="match status" value="1"/>
</dbReference>
<keyword evidence="10 11" id="KW-0472">Membrane</keyword>
<dbReference type="AlphaFoldDB" id="A0A381I930"/>
<dbReference type="EMBL" id="UFWD01000001">
    <property type="protein sequence ID" value="SUY24025.1"/>
    <property type="molecule type" value="Genomic_DNA"/>
</dbReference>
<evidence type="ECO:0000256" key="6">
    <source>
        <dbReference type="ARBA" id="ARBA00022840"/>
    </source>
</evidence>
<evidence type="ECO:0000256" key="10">
    <source>
        <dbReference type="ARBA" id="ARBA00023136"/>
    </source>
</evidence>
<keyword evidence="4 11" id="KW-0812">Transmembrane</keyword>
<evidence type="ECO:0000313" key="12">
    <source>
        <dbReference type="EMBL" id="SUY24025.1"/>
    </source>
</evidence>
<keyword evidence="8 11" id="KW-1133">Transmembrane helix</keyword>
<dbReference type="InterPro" id="IPR003820">
    <property type="entry name" value="KdpC"/>
</dbReference>
<comment type="function">
    <text evidence="11">Part of the high-affinity ATP-driven potassium transport (or Kdp) system, which catalyzes the hydrolysis of ATP coupled with the electrogenic transport of potassium into the cytoplasm. This subunit acts as a catalytic chaperone that increases the ATP-binding affinity of the ATP-hydrolyzing subunit KdpB by the formation of a transient KdpB/KdpC/ATP ternary complex.</text>
</comment>
<comment type="similarity">
    <text evidence="11">Belongs to the KdpC family.</text>
</comment>
<protein>
    <recommendedName>
        <fullName evidence="11">Potassium-transporting ATPase KdpC subunit</fullName>
    </recommendedName>
    <alternativeName>
        <fullName evidence="11">ATP phosphohydrolase [potassium-transporting] C chain</fullName>
    </alternativeName>
    <alternativeName>
        <fullName evidence="11">Potassium-binding and translocating subunit C</fullName>
    </alternativeName>
    <alternativeName>
        <fullName evidence="11">Potassium-translocating ATPase C chain</fullName>
    </alternativeName>
</protein>
<organism evidence="12">
    <name type="scientific">Clostridioides difficile</name>
    <name type="common">Peptoclostridium difficile</name>
    <dbReference type="NCBI Taxonomy" id="1496"/>
    <lineage>
        <taxon>Bacteria</taxon>
        <taxon>Bacillati</taxon>
        <taxon>Bacillota</taxon>
        <taxon>Clostridia</taxon>
        <taxon>Peptostreptococcales</taxon>
        <taxon>Peptostreptococcaceae</taxon>
        <taxon>Clostridioides</taxon>
    </lineage>
</organism>
<dbReference type="GO" id="GO:0005524">
    <property type="term" value="F:ATP binding"/>
    <property type="evidence" value="ECO:0007669"/>
    <property type="project" value="UniProtKB-UniRule"/>
</dbReference>
<keyword evidence="7 11" id="KW-0630">Potassium</keyword>
<keyword evidence="1 11" id="KW-0813">Transport</keyword>
<proteinExistence type="inferred from homology"/>
<accession>A0A381I930</accession>
<evidence type="ECO:0000256" key="3">
    <source>
        <dbReference type="ARBA" id="ARBA00022538"/>
    </source>
</evidence>
<evidence type="ECO:0000256" key="1">
    <source>
        <dbReference type="ARBA" id="ARBA00022448"/>
    </source>
</evidence>
<keyword evidence="2 11" id="KW-1003">Cell membrane</keyword>
<sequence>MKTLKPALLVSIVLLVVCGLVYPLVLTGVSQVAFKDKANGSMIEVNGVKVGSELIGQSFTDARFFKGRVSSVNYNTYTKEDLVQIKMEIHLMEVYHQGLFNYGATNPELHDRVQKDIEKFLKDNPTVKREDIPTDLLTASGSGLDPNISPASAKIQIPAIAKASGISESKLQKIVDDNTSKKLFGVLGEDRVNVLKVNVEVAKILGLI</sequence>
<evidence type="ECO:0000256" key="5">
    <source>
        <dbReference type="ARBA" id="ARBA00022741"/>
    </source>
</evidence>
<evidence type="ECO:0000256" key="9">
    <source>
        <dbReference type="ARBA" id="ARBA00023065"/>
    </source>
</evidence>
<keyword evidence="5 11" id="KW-0547">Nucleotide-binding</keyword>
<dbReference type="NCBIfam" id="NF010600">
    <property type="entry name" value="PRK13995.1"/>
    <property type="match status" value="1"/>
</dbReference>
<reference evidence="12" key="1">
    <citation type="submission" date="2018-06" db="EMBL/GenBank/DDBJ databases">
        <authorList>
            <consortium name="Pathogen Informatics"/>
            <person name="Doyle S."/>
        </authorList>
    </citation>
    <scope>NUCLEOTIDE SEQUENCE</scope>
    <source>
        <strain evidence="12">NCTC13307</strain>
    </source>
</reference>
<comment type="subcellular location">
    <subcellularLocation>
        <location evidence="11">Cell membrane</location>
        <topology evidence="11">Single-pass membrane protein</topology>
    </subcellularLocation>
</comment>
<evidence type="ECO:0000256" key="8">
    <source>
        <dbReference type="ARBA" id="ARBA00022989"/>
    </source>
</evidence>
<dbReference type="NCBIfam" id="TIGR00681">
    <property type="entry name" value="kdpC"/>
    <property type="match status" value="1"/>
</dbReference>